<dbReference type="HOGENOM" id="CLU_000288_6_16_1"/>
<evidence type="ECO:0000259" key="6">
    <source>
        <dbReference type="Pfam" id="PF24883"/>
    </source>
</evidence>
<dbReference type="Pfam" id="PF01048">
    <property type="entry name" value="PNP_UDP_1"/>
    <property type="match status" value="1"/>
</dbReference>
<dbReference type="GO" id="GO:0003824">
    <property type="term" value="F:catalytic activity"/>
    <property type="evidence" value="ECO:0007669"/>
    <property type="project" value="InterPro"/>
</dbReference>
<dbReference type="Proteomes" id="UP000002498">
    <property type="component" value="Unassembled WGS sequence"/>
</dbReference>
<dbReference type="GeneID" id="19262115"/>
<proteinExistence type="predicted"/>
<dbReference type="Gene3D" id="3.40.50.300">
    <property type="entry name" value="P-loop containing nucleotide triphosphate hydrolases"/>
    <property type="match status" value="1"/>
</dbReference>
<comment type="caution">
    <text evidence="7">The sequence shown here is derived from an EMBL/GenBank/DDBJ whole genome shotgun (WGS) entry which is preliminary data.</text>
</comment>
<dbReference type="Pfam" id="PF24883">
    <property type="entry name" value="NPHP3_N"/>
    <property type="match status" value="1"/>
</dbReference>
<dbReference type="RefSeq" id="XP_007824018.2">
    <property type="nucleotide sequence ID" value="XM_007825827.2"/>
</dbReference>
<dbReference type="PANTHER" id="PTHR46082:SF11">
    <property type="entry name" value="AAA+ ATPASE DOMAIN-CONTAINING PROTEIN-RELATED"/>
    <property type="match status" value="1"/>
</dbReference>
<dbReference type="InterPro" id="IPR000845">
    <property type="entry name" value="Nucleoside_phosphorylase_d"/>
</dbReference>
<organism evidence="7 8">
    <name type="scientific">Metarhizium robertsii (strain ARSEF 23 / ATCC MYA-3075)</name>
    <name type="common">Metarhizium anisopliae (strain ARSEF 23)</name>
    <dbReference type="NCBI Taxonomy" id="655844"/>
    <lineage>
        <taxon>Eukaryota</taxon>
        <taxon>Fungi</taxon>
        <taxon>Dikarya</taxon>
        <taxon>Ascomycota</taxon>
        <taxon>Pezizomycotina</taxon>
        <taxon>Sordariomycetes</taxon>
        <taxon>Hypocreomycetidae</taxon>
        <taxon>Hypocreales</taxon>
        <taxon>Clavicipitaceae</taxon>
        <taxon>Metarhizium</taxon>
    </lineage>
</organism>
<accession>E9F6D0</accession>
<reference evidence="7 8" key="2">
    <citation type="journal article" date="2014" name="Proc. Natl. Acad. Sci. U.S.A.">
        <title>Trajectory and genomic determinants of fungal-pathogen speciation and host adaptation.</title>
        <authorList>
            <person name="Hu X."/>
            <person name="Xiao G."/>
            <person name="Zheng P."/>
            <person name="Shang Y."/>
            <person name="Su Y."/>
            <person name="Zhang X."/>
            <person name="Liu X."/>
            <person name="Zhan S."/>
            <person name="St Leger R.J."/>
            <person name="Wang C."/>
        </authorList>
    </citation>
    <scope>GENOME REANNOTATION</scope>
    <source>
        <strain evidence="8">ARSEF 23 / ATCC MYA-3075</strain>
    </source>
</reference>
<dbReference type="InterPro" id="IPR024977">
    <property type="entry name" value="Apc4-like_WD40_dom"/>
</dbReference>
<keyword evidence="2" id="KW-0677">Repeat</keyword>
<feature type="domain" description="Anaphase-promoting complex subunit 4-like WD40" evidence="5">
    <location>
        <begin position="1332"/>
        <end position="1417"/>
    </location>
</feature>
<dbReference type="Pfam" id="PF00400">
    <property type="entry name" value="WD40"/>
    <property type="match status" value="5"/>
</dbReference>
<feature type="repeat" description="WD" evidence="3">
    <location>
        <begin position="1241"/>
        <end position="1273"/>
    </location>
</feature>
<dbReference type="SUPFAM" id="SSF53167">
    <property type="entry name" value="Purine and uridine phosphorylases"/>
    <property type="match status" value="1"/>
</dbReference>
<dbReference type="Pfam" id="PF12894">
    <property type="entry name" value="ANAPC4_WD40"/>
    <property type="match status" value="2"/>
</dbReference>
<evidence type="ECO:0000256" key="1">
    <source>
        <dbReference type="ARBA" id="ARBA00022574"/>
    </source>
</evidence>
<dbReference type="InterPro" id="IPR001680">
    <property type="entry name" value="WD40_rpt"/>
</dbReference>
<dbReference type="GO" id="GO:0009116">
    <property type="term" value="P:nucleoside metabolic process"/>
    <property type="evidence" value="ECO:0007669"/>
    <property type="project" value="InterPro"/>
</dbReference>
<dbReference type="PRINTS" id="PR00320">
    <property type="entry name" value="GPROTEINBRPT"/>
</dbReference>
<dbReference type="OrthoDB" id="4937779at2759"/>
<feature type="repeat" description="WD" evidence="3">
    <location>
        <begin position="891"/>
        <end position="932"/>
    </location>
</feature>
<dbReference type="InterPro" id="IPR035994">
    <property type="entry name" value="Nucleoside_phosphorylase_sf"/>
</dbReference>
<gene>
    <name evidence="7" type="ORF">MAA_07829</name>
</gene>
<dbReference type="InterPro" id="IPR053137">
    <property type="entry name" value="NLR-like"/>
</dbReference>
<feature type="domain" description="Nucleoside phosphorylase" evidence="4">
    <location>
        <begin position="13"/>
        <end position="293"/>
    </location>
</feature>
<dbReference type="SMART" id="SM00320">
    <property type="entry name" value="WD40"/>
    <property type="match status" value="10"/>
</dbReference>
<feature type="repeat" description="WD" evidence="3">
    <location>
        <begin position="1152"/>
        <end position="1194"/>
    </location>
</feature>
<evidence type="ECO:0000313" key="8">
    <source>
        <dbReference type="Proteomes" id="UP000002498"/>
    </source>
</evidence>
<dbReference type="InterPro" id="IPR027417">
    <property type="entry name" value="P-loop_NTPase"/>
</dbReference>
<evidence type="ECO:0000313" key="7">
    <source>
        <dbReference type="EMBL" id="EFY96768.2"/>
    </source>
</evidence>
<keyword evidence="8" id="KW-1185">Reference proteome</keyword>
<dbReference type="PROSITE" id="PS50082">
    <property type="entry name" value="WD_REPEATS_2"/>
    <property type="match status" value="6"/>
</dbReference>
<feature type="domain" description="Nephrocystin 3-like N-terminal" evidence="6">
    <location>
        <begin position="351"/>
        <end position="492"/>
    </location>
</feature>
<feature type="domain" description="Anaphase-promoting complex subunit 4-like WD40" evidence="5">
    <location>
        <begin position="856"/>
        <end position="936"/>
    </location>
</feature>
<dbReference type="EMBL" id="ADNJ02000010">
    <property type="protein sequence ID" value="EFY96768.2"/>
    <property type="molecule type" value="Genomic_DNA"/>
</dbReference>
<dbReference type="PANTHER" id="PTHR46082">
    <property type="entry name" value="ATP/GTP-BINDING PROTEIN-RELATED"/>
    <property type="match status" value="1"/>
</dbReference>
<keyword evidence="1 3" id="KW-0853">WD repeat</keyword>
<dbReference type="SUPFAM" id="SSF50978">
    <property type="entry name" value="WD40 repeat-like"/>
    <property type="match status" value="2"/>
</dbReference>
<protein>
    <submittedName>
        <fullName evidence="7">WD40 repeat-like-containing domain protein</fullName>
    </submittedName>
</protein>
<feature type="repeat" description="WD" evidence="3">
    <location>
        <begin position="1194"/>
        <end position="1234"/>
    </location>
</feature>
<feature type="repeat" description="WD" evidence="3">
    <location>
        <begin position="1076"/>
        <end position="1107"/>
    </location>
</feature>
<dbReference type="InterPro" id="IPR056884">
    <property type="entry name" value="NPHP3-like_N"/>
</dbReference>
<dbReference type="Gene3D" id="2.130.10.10">
    <property type="entry name" value="YVTN repeat-like/Quinoprotein amine dehydrogenase"/>
    <property type="match status" value="4"/>
</dbReference>
<dbReference type="InterPro" id="IPR036322">
    <property type="entry name" value="WD40_repeat_dom_sf"/>
</dbReference>
<dbReference type="SUPFAM" id="SSF82171">
    <property type="entry name" value="DPP6 N-terminal domain-like"/>
    <property type="match status" value="1"/>
</dbReference>
<dbReference type="Gene3D" id="3.40.50.1580">
    <property type="entry name" value="Nucleoside phosphorylase domain"/>
    <property type="match status" value="1"/>
</dbReference>
<evidence type="ECO:0000256" key="2">
    <source>
        <dbReference type="ARBA" id="ARBA00022737"/>
    </source>
</evidence>
<dbReference type="KEGG" id="maj:MAA_07829"/>
<feature type="repeat" description="WD" evidence="3">
    <location>
        <begin position="1370"/>
        <end position="1404"/>
    </location>
</feature>
<reference evidence="7 8" key="1">
    <citation type="journal article" date="2011" name="PLoS Genet.">
        <title>Genome sequencing and comparative transcriptomics of the model entomopathogenic fungi Metarhizium anisopliae and M. acridum.</title>
        <authorList>
            <person name="Gao Q."/>
            <person name="Jin K."/>
            <person name="Ying S.H."/>
            <person name="Zhang Y."/>
            <person name="Xiao G."/>
            <person name="Shang Y."/>
            <person name="Duan Z."/>
            <person name="Hu X."/>
            <person name="Xie X.Q."/>
            <person name="Zhou G."/>
            <person name="Peng G."/>
            <person name="Luo Z."/>
            <person name="Huang W."/>
            <person name="Wang B."/>
            <person name="Fang W."/>
            <person name="Wang S."/>
            <person name="Zhong Y."/>
            <person name="Ma L.J."/>
            <person name="St Leger R.J."/>
            <person name="Zhao G.P."/>
            <person name="Pei Y."/>
            <person name="Feng M.G."/>
            <person name="Xia Y."/>
            <person name="Wang C."/>
        </authorList>
    </citation>
    <scope>NUCLEOTIDE SEQUENCE [LARGE SCALE GENOMIC DNA]</scope>
    <source>
        <strain evidence="8">ARSEF 23 / ATCC MYA-3075</strain>
    </source>
</reference>
<sequence>MRLESSELYTIGWITALHIERAAATAFLDDVHESPERFQQNASDQNSYTWGRMGKHNIVIVSLPEGADGTAAAATTTSKLLSSLPQIRIGLLVGIGGGVAQPHKGQDIRLGDIVVGKPEGKYGGVVQYDHGKALRGPAWQPRHERDGSDIPRLLDEFWKSNPRMKNGANGNPGYVHQGFEHDRLFQSTYNHVSGSRCKDCDQSQEIKRVEREDADPRIHYGLIASGNTVVKDAVFRDEISEVIGQGCMCFEMEAAGLMDSFPCLVIRGICDYADSHKNDRWQRYAAATAAAFAKELLGYVPTAQLNATQRAIELLSSNAAFDSHAEEHNRTCLKDTRVDVLQDIATWAVSSGTGKSTISRTIARSFAKQGILGASFFFKRGEGDRGNSSKVITTIAAQVAEKYPAISPLVAKALENDSRIVHKALREQFQELILKPLQTNSQHVRKNSDPIVIVIDALDECDSADDIELLIFLFSRTEGLQSVRLKTFVTSRPELSTRQTFSQMSGKYNDLVLHTIPQPVVETDISLFLHHEIKEIRDKYNASVSNHRCLATDWPGQSTIRTLIKMAVPLFIFAATICRFLNDRRCGNPDKQLEEILRFETRSQESQLDATYLPVLDQLWNGLSKRQRKNMLEQFRLIIGSIINLASPLSISSLSALLDVPRADINDKLDLLHSVLSIPPSEDKPIRLLHLSFRDFLLDPDKQNRNDFWVNEKQAHSVIATNCLRVMDCLRQDSCDIKDVGTHQSTISRRRIDDCLASEVQYACQYWVHHTQEAGTYAPDSGIVYRFLTQHFLHWLEALSLLGKLYSSLVVFAPQNSKVRALFENEIPGWILLKPKTDGDWTPCLQTLEGVNKAVFSHDSTLVASLGNNEKILVQRVNTSECVQVWNTQFGNESSSSVVLISFSHDGELLLTVSTAGTVRAWRVSTGECTWTFATGPYCEPLSFSHDAKLLALCFGDRIEVWCVEIRKCIQTLPGGDDWPQRPFFSHDSLLLITVHRETIRTWRIDTGECIQKVYVHDLESWDSVSWDLATLSHDARLLACPAKRGGKINIWCAKTWKLRRVLLCHMDERVVTSPLAFSHDSAQLASGSNDGSIRVWSVNTGECMRILNGHLEPIFWVAFSHDSTMILSISTPLDTILRIWHTNSSERVQVLEHHKGQVLGLIFSPDSRLIVTKAIRDTHILVWNTENGESHALRGHQALIRSAVFSPDSALLASASDDAICIWRATTGECIHTLQGHGSSLCFSHDSKLLASGSRDGTIQTWHTDKGQCMHTLQGLPNRRYIGNIARLVFSNDSTLLVSSDCESVLSWRVDTGKFKDVLETGGRWPAIALSHDSQLVAISKKQSGNAIIIRRLNAGKCVHSFPIGDGDIGQLIFSHDSRLLAAMSRDGTARIWHINTGECVQYFHVGTRTTMLSFGRDSRQLITDHGTFMLQGMSPMRRGLLDSVECSIRAQETPYSVGEDRSWVEFNGQKLLWLPVDYRPGCWAVSKSTIVWGCPSGKVFLIRFARDEDSESPGPTFQNKYTPGQISRLLK</sequence>
<dbReference type="CDD" id="cd00200">
    <property type="entry name" value="WD40"/>
    <property type="match status" value="1"/>
</dbReference>
<evidence type="ECO:0000259" key="5">
    <source>
        <dbReference type="Pfam" id="PF12894"/>
    </source>
</evidence>
<dbReference type="PROSITE" id="PS50294">
    <property type="entry name" value="WD_REPEATS_REGION"/>
    <property type="match status" value="2"/>
</dbReference>
<dbReference type="InterPro" id="IPR015943">
    <property type="entry name" value="WD40/YVTN_repeat-like_dom_sf"/>
</dbReference>
<name>E9F6D0_METRA</name>
<evidence type="ECO:0000259" key="4">
    <source>
        <dbReference type="Pfam" id="PF01048"/>
    </source>
</evidence>
<evidence type="ECO:0000256" key="3">
    <source>
        <dbReference type="PROSITE-ProRule" id="PRU00221"/>
    </source>
</evidence>
<dbReference type="InterPro" id="IPR020472">
    <property type="entry name" value="WD40_PAC1"/>
</dbReference>